<gene>
    <name evidence="4" type="ORF">J2X26_001919</name>
</gene>
<dbReference type="InterPro" id="IPR011009">
    <property type="entry name" value="Kinase-like_dom_sf"/>
</dbReference>
<feature type="transmembrane region" description="Helical" evidence="2">
    <location>
        <begin position="266"/>
        <end position="290"/>
    </location>
</feature>
<organism evidence="4 5">
    <name type="scientific">Cellulomonas humilata</name>
    <dbReference type="NCBI Taxonomy" id="144055"/>
    <lineage>
        <taxon>Bacteria</taxon>
        <taxon>Bacillati</taxon>
        <taxon>Actinomycetota</taxon>
        <taxon>Actinomycetes</taxon>
        <taxon>Micrococcales</taxon>
        <taxon>Cellulomonadaceae</taxon>
        <taxon>Cellulomonas</taxon>
    </lineage>
</organism>
<reference evidence="4 5" key="1">
    <citation type="submission" date="2023-07" db="EMBL/GenBank/DDBJ databases">
        <title>Sorghum-associated microbial communities from plants grown in Nebraska, USA.</title>
        <authorList>
            <person name="Schachtman D."/>
        </authorList>
    </citation>
    <scope>NUCLEOTIDE SEQUENCE [LARGE SCALE GENOMIC DNA]</scope>
    <source>
        <strain evidence="4 5">BE332</strain>
    </source>
</reference>
<comment type="caution">
    <text evidence="4">The sequence shown here is derived from an EMBL/GenBank/DDBJ whole genome shotgun (WGS) entry which is preliminary data.</text>
</comment>
<dbReference type="RefSeq" id="WP_307491753.1">
    <property type="nucleotide sequence ID" value="NZ_JAUSVB010000002.1"/>
</dbReference>
<evidence type="ECO:0000313" key="5">
    <source>
        <dbReference type="Proteomes" id="UP001239626"/>
    </source>
</evidence>
<evidence type="ECO:0000313" key="4">
    <source>
        <dbReference type="EMBL" id="MDQ0373608.1"/>
    </source>
</evidence>
<keyword evidence="2" id="KW-0472">Membrane</keyword>
<feature type="domain" description="Protein kinase" evidence="3">
    <location>
        <begin position="19"/>
        <end position="279"/>
    </location>
</feature>
<dbReference type="Gene3D" id="1.10.510.10">
    <property type="entry name" value="Transferase(Phosphotransferase) domain 1"/>
    <property type="match status" value="1"/>
</dbReference>
<evidence type="ECO:0000256" key="1">
    <source>
        <dbReference type="SAM" id="MobiDB-lite"/>
    </source>
</evidence>
<keyword evidence="5" id="KW-1185">Reference proteome</keyword>
<keyword evidence="2" id="KW-1133">Transmembrane helix</keyword>
<dbReference type="EMBL" id="JAUSVB010000002">
    <property type="protein sequence ID" value="MDQ0373608.1"/>
    <property type="molecule type" value="Genomic_DNA"/>
</dbReference>
<accession>A0ABU0EEA7</accession>
<proteinExistence type="predicted"/>
<dbReference type="PROSITE" id="PS50011">
    <property type="entry name" value="PROTEIN_KINASE_DOM"/>
    <property type="match status" value="1"/>
</dbReference>
<dbReference type="Proteomes" id="UP001239626">
    <property type="component" value="Unassembled WGS sequence"/>
</dbReference>
<evidence type="ECO:0000256" key="2">
    <source>
        <dbReference type="SAM" id="Phobius"/>
    </source>
</evidence>
<dbReference type="InterPro" id="IPR000719">
    <property type="entry name" value="Prot_kinase_dom"/>
</dbReference>
<feature type="region of interest" description="Disordered" evidence="1">
    <location>
        <begin position="236"/>
        <end position="261"/>
    </location>
</feature>
<protein>
    <recommendedName>
        <fullName evidence="3">Protein kinase domain-containing protein</fullName>
    </recommendedName>
</protein>
<dbReference type="SUPFAM" id="SSF56112">
    <property type="entry name" value="Protein kinase-like (PK-like)"/>
    <property type="match status" value="1"/>
</dbReference>
<feature type="compositionally biased region" description="Basic and acidic residues" evidence="1">
    <location>
        <begin position="243"/>
        <end position="254"/>
    </location>
</feature>
<evidence type="ECO:0000259" key="3">
    <source>
        <dbReference type="PROSITE" id="PS50011"/>
    </source>
</evidence>
<sequence>MDRFVVPTDVETALVDAGFHPVEVAGSGWLAVALDGSDRRLELHVVPAVADAGMSERAARLCSVRHEHLPQVLDVVELSSGRLGLVVEHVDGLSLAQIRAARAPLADGEAATVAIPVAGALAALHHAGLSHGAVSESTIVVRPDGRPVLTDLRGALCGATDTEADVRRLVATVLGQMPDADVHLVSDQADDGSLRAALDELLTVPGLDAYRVVDACYDTADPEPVRIPDAGARASSALTASAREGDPARAEVLSRRQARERRRRRAARVGTGVAVAAVVLAAGVGGWRLLDRQPATAPVADDPVQAAIELSQARAEVIETGDVSLLRAVDIADGPAAVADARLLADLEGARVDGLAVDVQDAWVVEDDGSRGDTTDVAVTSAMSAHSRVPVDGGSAVQVAASEARTVVLGLRWTAEGWRVWDVVEP</sequence>
<keyword evidence="2" id="KW-0812">Transmembrane</keyword>
<name>A0ABU0EEA7_9CELL</name>